<keyword evidence="2 4" id="KW-0474">Menaquinone biosynthesis</keyword>
<dbReference type="CDD" id="cd13634">
    <property type="entry name" value="PBP2_Sco4506"/>
    <property type="match status" value="1"/>
</dbReference>
<dbReference type="GO" id="GO:0009234">
    <property type="term" value="P:menaquinone biosynthetic process"/>
    <property type="evidence" value="ECO:0007669"/>
    <property type="project" value="UniProtKB-UniRule"/>
</dbReference>
<name>A0A5C6CUE2_9BACT</name>
<evidence type="ECO:0000256" key="2">
    <source>
        <dbReference type="ARBA" id="ARBA00022428"/>
    </source>
</evidence>
<protein>
    <recommendedName>
        <fullName evidence="4">Chorismate dehydratase</fullName>
        <ecNumber evidence="4">4.2.1.151</ecNumber>
    </recommendedName>
    <alternativeName>
        <fullName evidence="4">Menaquinone biosynthetic enzyme MqnA</fullName>
    </alternativeName>
</protein>
<evidence type="ECO:0000256" key="4">
    <source>
        <dbReference type="HAMAP-Rule" id="MF_00995"/>
    </source>
</evidence>
<proteinExistence type="inferred from homology"/>
<comment type="caution">
    <text evidence="5">The sequence shown here is derived from an EMBL/GenBank/DDBJ whole genome shotgun (WGS) entry which is preliminary data.</text>
</comment>
<dbReference type="PANTHER" id="PTHR37690:SF1">
    <property type="entry name" value="CHORISMATE DEHYDRATASE"/>
    <property type="match status" value="1"/>
</dbReference>
<organism evidence="5 6">
    <name type="scientific">Bythopirellula polymerisocia</name>
    <dbReference type="NCBI Taxonomy" id="2528003"/>
    <lineage>
        <taxon>Bacteria</taxon>
        <taxon>Pseudomonadati</taxon>
        <taxon>Planctomycetota</taxon>
        <taxon>Planctomycetia</taxon>
        <taxon>Pirellulales</taxon>
        <taxon>Lacipirellulaceae</taxon>
        <taxon>Bythopirellula</taxon>
    </lineage>
</organism>
<dbReference type="InterPro" id="IPR030868">
    <property type="entry name" value="MqnA"/>
</dbReference>
<comment type="function">
    <text evidence="4">Catalyzes the dehydration of chorismate into 3-[(1-carboxyvinyl)oxy]benzoate, a step in the biosynthesis of menaquinone (MK, vitamin K2).</text>
</comment>
<gene>
    <name evidence="4 5" type="primary">mqnA</name>
    <name evidence="5" type="ORF">Pla144_20460</name>
</gene>
<dbReference type="Gene3D" id="3.40.190.10">
    <property type="entry name" value="Periplasmic binding protein-like II"/>
    <property type="match status" value="2"/>
</dbReference>
<accession>A0A5C6CUE2</accession>
<evidence type="ECO:0000256" key="1">
    <source>
        <dbReference type="ARBA" id="ARBA00004863"/>
    </source>
</evidence>
<dbReference type="HAMAP" id="MF_00995">
    <property type="entry name" value="MqnA"/>
    <property type="match status" value="1"/>
</dbReference>
<dbReference type="EC" id="4.2.1.151" evidence="4"/>
<dbReference type="Pfam" id="PF02621">
    <property type="entry name" value="VitK2_biosynth"/>
    <property type="match status" value="1"/>
</dbReference>
<comment type="similarity">
    <text evidence="4">Belongs to the MqnA/MqnD family. MqnA subfamily.</text>
</comment>
<comment type="catalytic activity">
    <reaction evidence="4">
        <text>chorismate = 3-[(1-carboxyvinyl)-oxy]benzoate + H2O</text>
        <dbReference type="Rhea" id="RHEA:40051"/>
        <dbReference type="ChEBI" id="CHEBI:15377"/>
        <dbReference type="ChEBI" id="CHEBI:29748"/>
        <dbReference type="ChEBI" id="CHEBI:76981"/>
        <dbReference type="EC" id="4.2.1.151"/>
    </reaction>
</comment>
<dbReference type="EMBL" id="SJPS01000003">
    <property type="protein sequence ID" value="TWU27274.1"/>
    <property type="molecule type" value="Genomic_DNA"/>
</dbReference>
<sequence length="274" mass="30267">MTRSPSHPEDRLRIGAVSYLNTKPLVYRLVERLPEAKIVLDYPSRLADALAGGELDVALVPSAELLVHPEWSVVSNACIACHGPVLSVKLLFRVPPAEVETLALDEGSRTSCLLAQMLLQEKQVIAPQLQSLPLGAGPQDVQSDAVLIIGDRAIQCENSEFIETWDLGDRWCRSTELPFVFAMWVARPGLNFSAVSTELEAARDEGVQNLAAVARKQSAEMRLPFELVLEYLSRNLYFTLGNREKRGLDLFYQRAYECGLVPEIMGAASAVCEQ</sequence>
<dbReference type="RefSeq" id="WP_146450499.1">
    <property type="nucleotide sequence ID" value="NZ_SJPS01000003.1"/>
</dbReference>
<reference evidence="5 6" key="1">
    <citation type="submission" date="2019-02" db="EMBL/GenBank/DDBJ databases">
        <title>Deep-cultivation of Planctomycetes and their phenomic and genomic characterization uncovers novel biology.</title>
        <authorList>
            <person name="Wiegand S."/>
            <person name="Jogler M."/>
            <person name="Boedeker C."/>
            <person name="Pinto D."/>
            <person name="Vollmers J."/>
            <person name="Rivas-Marin E."/>
            <person name="Kohn T."/>
            <person name="Peeters S.H."/>
            <person name="Heuer A."/>
            <person name="Rast P."/>
            <person name="Oberbeckmann S."/>
            <person name="Bunk B."/>
            <person name="Jeske O."/>
            <person name="Meyerdierks A."/>
            <person name="Storesund J.E."/>
            <person name="Kallscheuer N."/>
            <person name="Luecker S."/>
            <person name="Lage O.M."/>
            <person name="Pohl T."/>
            <person name="Merkel B.J."/>
            <person name="Hornburger P."/>
            <person name="Mueller R.-W."/>
            <person name="Bruemmer F."/>
            <person name="Labrenz M."/>
            <person name="Spormann A.M."/>
            <person name="Op Den Camp H."/>
            <person name="Overmann J."/>
            <person name="Amann R."/>
            <person name="Jetten M.S.M."/>
            <person name="Mascher T."/>
            <person name="Medema M.H."/>
            <person name="Devos D.P."/>
            <person name="Kaster A.-K."/>
            <person name="Ovreas L."/>
            <person name="Rohde M."/>
            <person name="Galperin M.Y."/>
            <person name="Jogler C."/>
        </authorList>
    </citation>
    <scope>NUCLEOTIDE SEQUENCE [LARGE SCALE GENOMIC DNA]</scope>
    <source>
        <strain evidence="5 6">Pla144</strain>
    </source>
</reference>
<dbReference type="InterPro" id="IPR003773">
    <property type="entry name" value="Menaquinone_biosynth"/>
</dbReference>
<dbReference type="OrthoDB" id="9810112at2"/>
<dbReference type="Proteomes" id="UP000318437">
    <property type="component" value="Unassembled WGS sequence"/>
</dbReference>
<evidence type="ECO:0000313" key="6">
    <source>
        <dbReference type="Proteomes" id="UP000318437"/>
    </source>
</evidence>
<comment type="pathway">
    <text evidence="1 4">Quinol/quinone metabolism; menaquinone biosynthesis.</text>
</comment>
<keyword evidence="3 4" id="KW-0456">Lyase</keyword>
<evidence type="ECO:0000256" key="3">
    <source>
        <dbReference type="ARBA" id="ARBA00023239"/>
    </source>
</evidence>
<dbReference type="UniPathway" id="UPA00079"/>
<keyword evidence="6" id="KW-1185">Reference proteome</keyword>
<dbReference type="GO" id="GO:0016836">
    <property type="term" value="F:hydro-lyase activity"/>
    <property type="evidence" value="ECO:0007669"/>
    <property type="project" value="UniProtKB-UniRule"/>
</dbReference>
<dbReference type="AlphaFoldDB" id="A0A5C6CUE2"/>
<dbReference type="SUPFAM" id="SSF53850">
    <property type="entry name" value="Periplasmic binding protein-like II"/>
    <property type="match status" value="1"/>
</dbReference>
<dbReference type="PANTHER" id="PTHR37690">
    <property type="entry name" value="CHORISMATE DEHYDRATASE"/>
    <property type="match status" value="1"/>
</dbReference>
<evidence type="ECO:0000313" key="5">
    <source>
        <dbReference type="EMBL" id="TWU27274.1"/>
    </source>
</evidence>